<feature type="transmembrane region" description="Helical" evidence="6">
    <location>
        <begin position="186"/>
        <end position="209"/>
    </location>
</feature>
<dbReference type="RefSeq" id="WP_241447653.1">
    <property type="nucleotide sequence ID" value="NZ_JAKZHW010000002.1"/>
</dbReference>
<evidence type="ECO:0000256" key="4">
    <source>
        <dbReference type="ARBA" id="ARBA00022989"/>
    </source>
</evidence>
<evidence type="ECO:0000256" key="6">
    <source>
        <dbReference type="SAM" id="Phobius"/>
    </source>
</evidence>
<feature type="transmembrane region" description="Helical" evidence="6">
    <location>
        <begin position="97"/>
        <end position="118"/>
    </location>
</feature>
<evidence type="ECO:0000313" key="9">
    <source>
        <dbReference type="Proteomes" id="UP001203058"/>
    </source>
</evidence>
<proteinExistence type="inferred from homology"/>
<dbReference type="EMBL" id="JAKZHW010000002">
    <property type="protein sequence ID" value="MCH8616759.1"/>
    <property type="molecule type" value="Genomic_DNA"/>
</dbReference>
<sequence>MNRVVQHPIQAFAAALAAVGILSIMDAVMKALVLAIGIYAVSLWRAVVTLIMSGALYLPRRLPRPSRSVMKIHVARGVIVTIMAGLFFWGIGRVPLAQAIALTFIAPLIALMLAAAFLHERIGSRSILGSLAAFGGVIVIVLGQARAELGPEVLLGSLAIIGSALCYACNIVMMRHQALAAKPLEITFFQSLTITILWLSLIPFAGMPLWPAGKWWIWIWVAAAMSTTGGLLFAWAYARAEASYLAVTEYSAFLWAAALGWIVFSERVSLYTVAGAVLIVGGCIVAARGKSKQPGEVEVAT</sequence>
<dbReference type="Gene3D" id="1.10.3730.20">
    <property type="match status" value="1"/>
</dbReference>
<feature type="transmembrane region" description="Helical" evidence="6">
    <location>
        <begin position="7"/>
        <end position="25"/>
    </location>
</feature>
<accession>A0ABS9VQG7</accession>
<dbReference type="Proteomes" id="UP001203058">
    <property type="component" value="Unassembled WGS sequence"/>
</dbReference>
<feature type="transmembrane region" description="Helical" evidence="6">
    <location>
        <begin position="244"/>
        <end position="264"/>
    </location>
</feature>
<name>A0ABS9VQG7_9SPHN</name>
<reference evidence="8 9" key="1">
    <citation type="submission" date="2022-03" db="EMBL/GenBank/DDBJ databases">
        <authorList>
            <person name="Jo J.-H."/>
            <person name="Im W.-T."/>
        </authorList>
    </citation>
    <scope>NUCLEOTIDE SEQUENCE [LARGE SCALE GENOMIC DNA]</scope>
    <source>
        <strain evidence="8 9">SM33</strain>
    </source>
</reference>
<dbReference type="InterPro" id="IPR037185">
    <property type="entry name" value="EmrE-like"/>
</dbReference>
<keyword evidence="3 6" id="KW-0812">Transmembrane</keyword>
<evidence type="ECO:0000256" key="5">
    <source>
        <dbReference type="ARBA" id="ARBA00023136"/>
    </source>
</evidence>
<feature type="transmembrane region" description="Helical" evidence="6">
    <location>
        <begin position="153"/>
        <end position="174"/>
    </location>
</feature>
<feature type="transmembrane region" description="Helical" evidence="6">
    <location>
        <begin position="270"/>
        <end position="287"/>
    </location>
</feature>
<feature type="transmembrane region" description="Helical" evidence="6">
    <location>
        <begin position="70"/>
        <end position="91"/>
    </location>
</feature>
<organism evidence="8 9">
    <name type="scientific">Sphingomonas telluris</name>
    <dbReference type="NCBI Taxonomy" id="2907998"/>
    <lineage>
        <taxon>Bacteria</taxon>
        <taxon>Pseudomonadati</taxon>
        <taxon>Pseudomonadota</taxon>
        <taxon>Alphaproteobacteria</taxon>
        <taxon>Sphingomonadales</taxon>
        <taxon>Sphingomonadaceae</taxon>
        <taxon>Sphingomonas</taxon>
    </lineage>
</organism>
<comment type="subcellular location">
    <subcellularLocation>
        <location evidence="1">Membrane</location>
        <topology evidence="1">Multi-pass membrane protein</topology>
    </subcellularLocation>
</comment>
<comment type="caution">
    <text evidence="8">The sequence shown here is derived from an EMBL/GenBank/DDBJ whole genome shotgun (WGS) entry which is preliminary data.</text>
</comment>
<keyword evidence="5 6" id="KW-0472">Membrane</keyword>
<keyword evidence="4 6" id="KW-1133">Transmembrane helix</keyword>
<evidence type="ECO:0000313" key="8">
    <source>
        <dbReference type="EMBL" id="MCH8616759.1"/>
    </source>
</evidence>
<dbReference type="PANTHER" id="PTHR22911">
    <property type="entry name" value="ACYL-MALONYL CONDENSING ENZYME-RELATED"/>
    <property type="match status" value="1"/>
</dbReference>
<dbReference type="Pfam" id="PF00892">
    <property type="entry name" value="EamA"/>
    <property type="match status" value="2"/>
</dbReference>
<gene>
    <name evidence="8" type="ORF">LZ016_11715</name>
</gene>
<keyword evidence="9" id="KW-1185">Reference proteome</keyword>
<feature type="transmembrane region" description="Helical" evidence="6">
    <location>
        <begin position="215"/>
        <end position="237"/>
    </location>
</feature>
<dbReference type="SUPFAM" id="SSF103481">
    <property type="entry name" value="Multidrug resistance efflux transporter EmrE"/>
    <property type="match status" value="2"/>
</dbReference>
<evidence type="ECO:0000256" key="1">
    <source>
        <dbReference type="ARBA" id="ARBA00004141"/>
    </source>
</evidence>
<dbReference type="InterPro" id="IPR000620">
    <property type="entry name" value="EamA_dom"/>
</dbReference>
<protein>
    <submittedName>
        <fullName evidence="8">DMT family transporter</fullName>
    </submittedName>
</protein>
<comment type="similarity">
    <text evidence="2">Belongs to the drug/metabolite transporter (DMT) superfamily. 10 TMS drug/metabolite exporter (DME) (TC 2.A.7.3) family.</text>
</comment>
<feature type="transmembrane region" description="Helical" evidence="6">
    <location>
        <begin position="31"/>
        <end position="58"/>
    </location>
</feature>
<dbReference type="PANTHER" id="PTHR22911:SF6">
    <property type="entry name" value="SOLUTE CARRIER FAMILY 35 MEMBER G1"/>
    <property type="match status" value="1"/>
</dbReference>
<evidence type="ECO:0000256" key="3">
    <source>
        <dbReference type="ARBA" id="ARBA00022692"/>
    </source>
</evidence>
<evidence type="ECO:0000259" key="7">
    <source>
        <dbReference type="Pfam" id="PF00892"/>
    </source>
</evidence>
<feature type="domain" description="EamA" evidence="7">
    <location>
        <begin position="155"/>
        <end position="286"/>
    </location>
</feature>
<evidence type="ECO:0000256" key="2">
    <source>
        <dbReference type="ARBA" id="ARBA00009853"/>
    </source>
</evidence>
<feature type="domain" description="EamA" evidence="7">
    <location>
        <begin position="14"/>
        <end position="141"/>
    </location>
</feature>
<feature type="transmembrane region" description="Helical" evidence="6">
    <location>
        <begin position="127"/>
        <end position="147"/>
    </location>
</feature>